<evidence type="ECO:0000256" key="3">
    <source>
        <dbReference type="ARBA" id="ARBA00022729"/>
    </source>
</evidence>
<dbReference type="CDD" id="cd08977">
    <property type="entry name" value="SusD"/>
    <property type="match status" value="1"/>
</dbReference>
<comment type="subcellular location">
    <subcellularLocation>
        <location evidence="1">Cell outer membrane</location>
    </subcellularLocation>
</comment>
<dbReference type="EMBL" id="JBHTKA010000016">
    <property type="protein sequence ID" value="MFD1003631.1"/>
    <property type="molecule type" value="Genomic_DNA"/>
</dbReference>
<evidence type="ECO:0000256" key="5">
    <source>
        <dbReference type="ARBA" id="ARBA00023237"/>
    </source>
</evidence>
<keyword evidence="9" id="KW-1185">Reference proteome</keyword>
<name>A0ABW3KDY5_9BACT</name>
<dbReference type="Pfam" id="PF14322">
    <property type="entry name" value="SusD-like_3"/>
    <property type="match status" value="1"/>
</dbReference>
<keyword evidence="3" id="KW-0732">Signal</keyword>
<feature type="domain" description="SusD-like N-terminal" evidence="7">
    <location>
        <begin position="22"/>
        <end position="222"/>
    </location>
</feature>
<dbReference type="Gene3D" id="1.25.40.390">
    <property type="match status" value="1"/>
</dbReference>
<evidence type="ECO:0000256" key="1">
    <source>
        <dbReference type="ARBA" id="ARBA00004442"/>
    </source>
</evidence>
<proteinExistence type="inferred from homology"/>
<dbReference type="RefSeq" id="WP_377586528.1">
    <property type="nucleotide sequence ID" value="NZ_JBHTKA010000016.1"/>
</dbReference>
<dbReference type="Pfam" id="PF07980">
    <property type="entry name" value="SusD_RagB"/>
    <property type="match status" value="1"/>
</dbReference>
<dbReference type="InterPro" id="IPR033985">
    <property type="entry name" value="SusD-like_N"/>
</dbReference>
<dbReference type="InterPro" id="IPR012944">
    <property type="entry name" value="SusD_RagB_dom"/>
</dbReference>
<reference evidence="9" key="1">
    <citation type="journal article" date="2019" name="Int. J. Syst. Evol. Microbiol.">
        <title>The Global Catalogue of Microorganisms (GCM) 10K type strain sequencing project: providing services to taxonomists for standard genome sequencing and annotation.</title>
        <authorList>
            <consortium name="The Broad Institute Genomics Platform"/>
            <consortium name="The Broad Institute Genome Sequencing Center for Infectious Disease"/>
            <person name="Wu L."/>
            <person name="Ma J."/>
        </authorList>
    </citation>
    <scope>NUCLEOTIDE SEQUENCE [LARGE SCALE GENOMIC DNA]</scope>
    <source>
        <strain evidence="9">CCUG 58938</strain>
    </source>
</reference>
<sequence length="485" mass="53595">MKKHIIFLVVILILLTPFGCSDYLDVDAEAVKPSDEFFQTEEDAVSAVNAIYARMRTWPMVAFAYVIMQEITSDNSIKGSAQGDASFINDFDKFTFTSTQGTITDYWNGRYEGINLSNQVLSNVPDIEMNETLKARLLAEAKFTRALFYFDLVRAFGDVPMPTSVDNVLEASTVRTPKDEVYAQIIQDLTEAIDVLPESYDAANLGRATKGAARGILAKVYLYRGEWDKVLEQTSAIISSNRYGLEDNFYNVFRIPYENGKESLFEIQASAIAGNADISNSQHSQVQGVRGTNGFGWGFNIPSDDLAAAFDAAGDEVRKKVTILFKGDVTQDGDLIEGVNAGELEGVNIPRYNGKSYVPRNRQINGVNEGSEQNIRVLRYAEILLIDAEAKAQKGDVSGAATSLNLVRERVELDPIDAPTVQDIWNERRLELAMEGDRFYDLVRTGQAATVLGPQGFVTGKNEVFPVPQVMIDVTNGAIQQNNGY</sequence>
<evidence type="ECO:0000256" key="4">
    <source>
        <dbReference type="ARBA" id="ARBA00023136"/>
    </source>
</evidence>
<organism evidence="8 9">
    <name type="scientific">Ohtaekwangia kribbensis</name>
    <dbReference type="NCBI Taxonomy" id="688913"/>
    <lineage>
        <taxon>Bacteria</taxon>
        <taxon>Pseudomonadati</taxon>
        <taxon>Bacteroidota</taxon>
        <taxon>Cytophagia</taxon>
        <taxon>Cytophagales</taxon>
        <taxon>Fulvivirgaceae</taxon>
        <taxon>Ohtaekwangia</taxon>
    </lineage>
</organism>
<dbReference type="Proteomes" id="UP001597112">
    <property type="component" value="Unassembled WGS sequence"/>
</dbReference>
<comment type="caution">
    <text evidence="8">The sequence shown here is derived from an EMBL/GenBank/DDBJ whole genome shotgun (WGS) entry which is preliminary data.</text>
</comment>
<protein>
    <submittedName>
        <fullName evidence="8">RagB/SusD family nutrient uptake outer membrane protein</fullName>
    </submittedName>
</protein>
<accession>A0ABW3KDY5</accession>
<comment type="similarity">
    <text evidence="2">Belongs to the SusD family.</text>
</comment>
<evidence type="ECO:0000313" key="9">
    <source>
        <dbReference type="Proteomes" id="UP001597112"/>
    </source>
</evidence>
<dbReference type="SUPFAM" id="SSF48452">
    <property type="entry name" value="TPR-like"/>
    <property type="match status" value="1"/>
</dbReference>
<evidence type="ECO:0000259" key="6">
    <source>
        <dbReference type="Pfam" id="PF07980"/>
    </source>
</evidence>
<gene>
    <name evidence="8" type="ORF">ACFQ21_30175</name>
</gene>
<evidence type="ECO:0000259" key="7">
    <source>
        <dbReference type="Pfam" id="PF14322"/>
    </source>
</evidence>
<evidence type="ECO:0000256" key="2">
    <source>
        <dbReference type="ARBA" id="ARBA00006275"/>
    </source>
</evidence>
<keyword evidence="5" id="KW-0998">Cell outer membrane</keyword>
<feature type="domain" description="RagB/SusD" evidence="6">
    <location>
        <begin position="261"/>
        <end position="455"/>
    </location>
</feature>
<dbReference type="InterPro" id="IPR011990">
    <property type="entry name" value="TPR-like_helical_dom_sf"/>
</dbReference>
<keyword evidence="4" id="KW-0472">Membrane</keyword>
<evidence type="ECO:0000313" key="8">
    <source>
        <dbReference type="EMBL" id="MFD1003631.1"/>
    </source>
</evidence>